<gene>
    <name evidence="2" type="ORF">CMC5_026270</name>
</gene>
<dbReference type="OrthoDB" id="127554at2"/>
<protein>
    <recommendedName>
        <fullName evidence="1">ATPase AAA-type core domain-containing protein</fullName>
    </recommendedName>
</protein>
<dbReference type="GO" id="GO:0016887">
    <property type="term" value="F:ATP hydrolysis activity"/>
    <property type="evidence" value="ECO:0007669"/>
    <property type="project" value="InterPro"/>
</dbReference>
<dbReference type="PANTHER" id="PTHR32182">
    <property type="entry name" value="DNA REPLICATION AND REPAIR PROTEIN RECF"/>
    <property type="match status" value="1"/>
</dbReference>
<evidence type="ECO:0000313" key="2">
    <source>
        <dbReference type="EMBL" id="AKT38480.1"/>
    </source>
</evidence>
<dbReference type="GO" id="GO:0006302">
    <property type="term" value="P:double-strand break repair"/>
    <property type="evidence" value="ECO:0007669"/>
    <property type="project" value="TreeGrafter"/>
</dbReference>
<feature type="domain" description="ATPase AAA-type core" evidence="1">
    <location>
        <begin position="24"/>
        <end position="346"/>
    </location>
</feature>
<dbReference type="Proteomes" id="UP000067626">
    <property type="component" value="Chromosome"/>
</dbReference>
<dbReference type="GO" id="GO:0000731">
    <property type="term" value="P:DNA synthesis involved in DNA repair"/>
    <property type="evidence" value="ECO:0007669"/>
    <property type="project" value="TreeGrafter"/>
</dbReference>
<dbReference type="PIRSF" id="PIRSF029347">
    <property type="entry name" value="RecF"/>
    <property type="match status" value="1"/>
</dbReference>
<dbReference type="PANTHER" id="PTHR32182:SF25">
    <property type="entry name" value="SLR1056 PROTEIN"/>
    <property type="match status" value="1"/>
</dbReference>
<sequence length="397" mass="44002">MGIQKLSIKGFRSLREITWEPGALNVIIGPNASGKSNLLRAIMLMRKAAQGELSGEVLRMGGISPLLWDSQAHEIQWSLKTDPVGVGREPIAEALTYELTLRQLGTTSAYRVEHELLGNFHLKDLGQKPAPKKFLERRPGHAVTFDFQERSLVAHEGSVPDDQTLLSLISGPFGNPLVIDFSTALSGWSIYHDVRVDQEAPLRQPAVTRMEQRVAPDGQNLIPVLHTLYTGSRDFKQRLDEAMKAAFGSDYEELVFPPASDQRVQLRIRWRSLRTEQSAANLSDGTLRFLLLCTILSSPTPGALVAIDEPEAGLHPSMMPVLAELATEAAERTQVIFTTHSPQLLDAFTETPPTITVTRWEDGATHLSIVDDEELRRWLNEYSLGALQRSGELEGMA</sequence>
<dbReference type="PATRIC" id="fig|52.7.peg.2862"/>
<dbReference type="EMBL" id="CP012159">
    <property type="protein sequence ID" value="AKT38480.1"/>
    <property type="molecule type" value="Genomic_DNA"/>
</dbReference>
<dbReference type="AlphaFoldDB" id="A0A0K1EC81"/>
<dbReference type="GO" id="GO:0005524">
    <property type="term" value="F:ATP binding"/>
    <property type="evidence" value="ECO:0007669"/>
    <property type="project" value="InterPro"/>
</dbReference>
<dbReference type="SUPFAM" id="SSF52540">
    <property type="entry name" value="P-loop containing nucleoside triphosphate hydrolases"/>
    <property type="match status" value="1"/>
</dbReference>
<dbReference type="Gene3D" id="3.40.50.300">
    <property type="entry name" value="P-loop containing nucleotide triphosphate hydrolases"/>
    <property type="match status" value="2"/>
</dbReference>
<dbReference type="InterPro" id="IPR003959">
    <property type="entry name" value="ATPase_AAA_core"/>
</dbReference>
<dbReference type="InterPro" id="IPR014555">
    <property type="entry name" value="RecF-like"/>
</dbReference>
<dbReference type="STRING" id="52.CMC5_026270"/>
<dbReference type="KEGG" id="ccro:CMC5_026270"/>
<dbReference type="InterPro" id="IPR027417">
    <property type="entry name" value="P-loop_NTPase"/>
</dbReference>
<keyword evidence="3" id="KW-1185">Reference proteome</keyword>
<dbReference type="Pfam" id="PF13304">
    <property type="entry name" value="AAA_21"/>
    <property type="match status" value="1"/>
</dbReference>
<reference evidence="2 3" key="1">
    <citation type="submission" date="2015-07" db="EMBL/GenBank/DDBJ databases">
        <title>Genome analysis of myxobacterium Chondromyces crocatus Cm c5 reveals a high potential for natural compound synthesis and the genetic basis for the loss of fruiting body formation.</title>
        <authorList>
            <person name="Zaburannyi N."/>
            <person name="Bunk B."/>
            <person name="Maier J."/>
            <person name="Overmann J."/>
            <person name="Mueller R."/>
        </authorList>
    </citation>
    <scope>NUCLEOTIDE SEQUENCE [LARGE SCALE GENOMIC DNA]</scope>
    <source>
        <strain evidence="2 3">Cm c5</strain>
    </source>
</reference>
<proteinExistence type="predicted"/>
<organism evidence="2 3">
    <name type="scientific">Chondromyces crocatus</name>
    <dbReference type="NCBI Taxonomy" id="52"/>
    <lineage>
        <taxon>Bacteria</taxon>
        <taxon>Pseudomonadati</taxon>
        <taxon>Myxococcota</taxon>
        <taxon>Polyangia</taxon>
        <taxon>Polyangiales</taxon>
        <taxon>Polyangiaceae</taxon>
        <taxon>Chondromyces</taxon>
    </lineage>
</organism>
<name>A0A0K1EC81_CHOCO</name>
<dbReference type="RefSeq" id="WP_050430698.1">
    <property type="nucleotide sequence ID" value="NZ_CP012159.1"/>
</dbReference>
<accession>A0A0K1EC81</accession>
<evidence type="ECO:0000259" key="1">
    <source>
        <dbReference type="Pfam" id="PF13304"/>
    </source>
</evidence>
<evidence type="ECO:0000313" key="3">
    <source>
        <dbReference type="Proteomes" id="UP000067626"/>
    </source>
</evidence>